<gene>
    <name evidence="2" type="ORF">B0H17DRAFT_1324177</name>
</gene>
<dbReference type="Proteomes" id="UP001221757">
    <property type="component" value="Unassembled WGS sequence"/>
</dbReference>
<evidence type="ECO:0000313" key="3">
    <source>
        <dbReference type="Proteomes" id="UP001221757"/>
    </source>
</evidence>
<name>A0AAD7H2D9_MYCRO</name>
<protein>
    <submittedName>
        <fullName evidence="2">Uncharacterized protein</fullName>
    </submittedName>
</protein>
<sequence length="81" mass="9171">MCASFNARIEMGLPRDAPAYIADFEALRARPKVLEKPPRWAEKTPPLRRPIRIDAHEGDPDLSSHLGRMGVIMKSPPYLFT</sequence>
<evidence type="ECO:0000313" key="2">
    <source>
        <dbReference type="EMBL" id="KAJ7710355.1"/>
    </source>
</evidence>
<feature type="region of interest" description="Disordered" evidence="1">
    <location>
        <begin position="37"/>
        <end position="67"/>
    </location>
</feature>
<organism evidence="2 3">
    <name type="scientific">Mycena rosella</name>
    <name type="common">Pink bonnet</name>
    <name type="synonym">Agaricus rosellus</name>
    <dbReference type="NCBI Taxonomy" id="1033263"/>
    <lineage>
        <taxon>Eukaryota</taxon>
        <taxon>Fungi</taxon>
        <taxon>Dikarya</taxon>
        <taxon>Basidiomycota</taxon>
        <taxon>Agaricomycotina</taxon>
        <taxon>Agaricomycetes</taxon>
        <taxon>Agaricomycetidae</taxon>
        <taxon>Agaricales</taxon>
        <taxon>Marasmiineae</taxon>
        <taxon>Mycenaceae</taxon>
        <taxon>Mycena</taxon>
    </lineage>
</organism>
<accession>A0AAD7H2D9</accession>
<reference evidence="2" key="1">
    <citation type="submission" date="2023-03" db="EMBL/GenBank/DDBJ databases">
        <title>Massive genome expansion in bonnet fungi (Mycena s.s.) driven by repeated elements and novel gene families across ecological guilds.</title>
        <authorList>
            <consortium name="Lawrence Berkeley National Laboratory"/>
            <person name="Harder C.B."/>
            <person name="Miyauchi S."/>
            <person name="Viragh M."/>
            <person name="Kuo A."/>
            <person name="Thoen E."/>
            <person name="Andreopoulos B."/>
            <person name="Lu D."/>
            <person name="Skrede I."/>
            <person name="Drula E."/>
            <person name="Henrissat B."/>
            <person name="Morin E."/>
            <person name="Kohler A."/>
            <person name="Barry K."/>
            <person name="LaButti K."/>
            <person name="Morin E."/>
            <person name="Salamov A."/>
            <person name="Lipzen A."/>
            <person name="Mereny Z."/>
            <person name="Hegedus B."/>
            <person name="Baldrian P."/>
            <person name="Stursova M."/>
            <person name="Weitz H."/>
            <person name="Taylor A."/>
            <person name="Grigoriev I.V."/>
            <person name="Nagy L.G."/>
            <person name="Martin F."/>
            <person name="Kauserud H."/>
        </authorList>
    </citation>
    <scope>NUCLEOTIDE SEQUENCE</scope>
    <source>
        <strain evidence="2">CBHHK067</strain>
    </source>
</reference>
<dbReference type="EMBL" id="JARKIE010000001">
    <property type="protein sequence ID" value="KAJ7710355.1"/>
    <property type="molecule type" value="Genomic_DNA"/>
</dbReference>
<comment type="caution">
    <text evidence="2">The sequence shown here is derived from an EMBL/GenBank/DDBJ whole genome shotgun (WGS) entry which is preliminary data.</text>
</comment>
<proteinExistence type="predicted"/>
<keyword evidence="3" id="KW-1185">Reference proteome</keyword>
<dbReference type="AlphaFoldDB" id="A0AAD7H2D9"/>
<evidence type="ECO:0000256" key="1">
    <source>
        <dbReference type="SAM" id="MobiDB-lite"/>
    </source>
</evidence>